<reference evidence="2" key="1">
    <citation type="submission" date="2018-05" db="EMBL/GenBank/DDBJ databases">
        <authorList>
            <person name="Lanie J.A."/>
            <person name="Ng W.-L."/>
            <person name="Kazmierczak K.M."/>
            <person name="Andrzejewski T.M."/>
            <person name="Davidsen T.M."/>
            <person name="Wayne K.J."/>
            <person name="Tettelin H."/>
            <person name="Glass J.I."/>
            <person name="Rusch D."/>
            <person name="Podicherti R."/>
            <person name="Tsui H.-C.T."/>
            <person name="Winkler M.E."/>
        </authorList>
    </citation>
    <scope>NUCLEOTIDE SEQUENCE</scope>
</reference>
<accession>A0A381VV97</accession>
<proteinExistence type="inferred from homology"/>
<dbReference type="PANTHER" id="PTHR42693">
    <property type="entry name" value="ARYLSULFATASE FAMILY MEMBER"/>
    <property type="match status" value="1"/>
</dbReference>
<dbReference type="InterPro" id="IPR050738">
    <property type="entry name" value="Sulfatase"/>
</dbReference>
<evidence type="ECO:0000256" key="1">
    <source>
        <dbReference type="ARBA" id="ARBA00008779"/>
    </source>
</evidence>
<sequence length="64" mass="7118">MKNLTPTLLLLLAGAATCIAAKKKPNVVYIMSDELAYYELSHMGNPYIKTPNVDKFAKEGIRFT</sequence>
<feature type="non-terminal residue" evidence="2">
    <location>
        <position position="64"/>
    </location>
</feature>
<dbReference type="PANTHER" id="PTHR42693:SF33">
    <property type="entry name" value="ARYLSULFATASE"/>
    <property type="match status" value="1"/>
</dbReference>
<dbReference type="Gene3D" id="3.40.720.10">
    <property type="entry name" value="Alkaline Phosphatase, subunit A"/>
    <property type="match status" value="1"/>
</dbReference>
<dbReference type="InterPro" id="IPR017850">
    <property type="entry name" value="Alkaline_phosphatase_core_sf"/>
</dbReference>
<protein>
    <submittedName>
        <fullName evidence="2">Uncharacterized protein</fullName>
    </submittedName>
</protein>
<gene>
    <name evidence="2" type="ORF">METZ01_LOCUS97090</name>
</gene>
<dbReference type="GO" id="GO:0004065">
    <property type="term" value="F:arylsulfatase activity"/>
    <property type="evidence" value="ECO:0007669"/>
    <property type="project" value="TreeGrafter"/>
</dbReference>
<dbReference type="SUPFAM" id="SSF53649">
    <property type="entry name" value="Alkaline phosphatase-like"/>
    <property type="match status" value="1"/>
</dbReference>
<dbReference type="AlphaFoldDB" id="A0A381VV97"/>
<organism evidence="2">
    <name type="scientific">marine metagenome</name>
    <dbReference type="NCBI Taxonomy" id="408172"/>
    <lineage>
        <taxon>unclassified sequences</taxon>
        <taxon>metagenomes</taxon>
        <taxon>ecological metagenomes</taxon>
    </lineage>
</organism>
<comment type="similarity">
    <text evidence="1">Belongs to the sulfatase family.</text>
</comment>
<name>A0A381VV97_9ZZZZ</name>
<dbReference type="EMBL" id="UINC01009895">
    <property type="protein sequence ID" value="SVA44236.1"/>
    <property type="molecule type" value="Genomic_DNA"/>
</dbReference>
<evidence type="ECO:0000313" key="2">
    <source>
        <dbReference type="EMBL" id="SVA44236.1"/>
    </source>
</evidence>